<evidence type="ECO:0000313" key="3">
    <source>
        <dbReference type="Proteomes" id="UP001283212"/>
    </source>
</evidence>
<dbReference type="PANTHER" id="PTHR36194">
    <property type="entry name" value="S-LAYER-LIKE PROTEIN"/>
    <property type="match status" value="1"/>
</dbReference>
<dbReference type="PANTHER" id="PTHR36194:SF1">
    <property type="entry name" value="S-LAYER-LIKE PROTEIN"/>
    <property type="match status" value="1"/>
</dbReference>
<proteinExistence type="predicted"/>
<dbReference type="AlphaFoldDB" id="A0AAE4SBK9"/>
<organism evidence="2 3">
    <name type="scientific">Methanorbis rubei</name>
    <dbReference type="NCBI Taxonomy" id="3028300"/>
    <lineage>
        <taxon>Archaea</taxon>
        <taxon>Methanobacteriati</taxon>
        <taxon>Methanobacteriota</taxon>
        <taxon>Stenosarchaea group</taxon>
        <taxon>Methanomicrobia</taxon>
        <taxon>Methanomicrobiales</taxon>
        <taxon>Methanocorpusculaceae</taxon>
        <taxon>Methanorbis</taxon>
    </lineage>
</organism>
<protein>
    <recommendedName>
        <fullName evidence="1">PEGA domain-containing protein</fullName>
    </recommendedName>
</protein>
<reference evidence="2 3" key="1">
    <citation type="submission" date="2023-06" db="EMBL/GenBank/DDBJ databases">
        <title>Genome sequence of Methancorpusculaceae sp. Cs1.</title>
        <authorList>
            <person name="Protasov E."/>
            <person name="Platt K."/>
            <person name="Poehlein A."/>
            <person name="Daniel R."/>
            <person name="Brune A."/>
        </authorList>
    </citation>
    <scope>NUCLEOTIDE SEQUENCE [LARGE SCALE GENOMIC DNA]</scope>
    <source>
        <strain evidence="2 3">Cs1</strain>
    </source>
</reference>
<dbReference type="Pfam" id="PF08308">
    <property type="entry name" value="PEGA"/>
    <property type="match status" value="1"/>
</dbReference>
<evidence type="ECO:0000313" key="2">
    <source>
        <dbReference type="EMBL" id="MDV0443104.1"/>
    </source>
</evidence>
<gene>
    <name evidence="2" type="ORF">McpCs1_04720</name>
</gene>
<dbReference type="EMBL" id="JAWDKB010000002">
    <property type="protein sequence ID" value="MDV0443104.1"/>
    <property type="molecule type" value="Genomic_DNA"/>
</dbReference>
<dbReference type="InterPro" id="IPR013229">
    <property type="entry name" value="PEGA"/>
</dbReference>
<dbReference type="RefSeq" id="WP_338095638.1">
    <property type="nucleotide sequence ID" value="NZ_JAWDKB010000002.1"/>
</dbReference>
<feature type="domain" description="PEGA" evidence="1">
    <location>
        <begin position="205"/>
        <end position="274"/>
    </location>
</feature>
<dbReference type="Proteomes" id="UP001283212">
    <property type="component" value="Unassembled WGS sequence"/>
</dbReference>
<evidence type="ECO:0000259" key="1">
    <source>
        <dbReference type="Pfam" id="PF08308"/>
    </source>
</evidence>
<accession>A0AAE4SBK9</accession>
<sequence length="371" mass="41663">MIRIHRYMIVLLLVIVFASSGCIGTPTETDYSEVPFAIFGHSTILPQENLTSDQYLKKYNETYGPLSPPTNVQDFTLMFFDNPYLLDPPETIQLTFLIYGDPYTCILKNSVPNQSRYYGIYWGQLTEDPATLFNIRLGYGNAVSASIPWQEKRIEIHPIQSEKYVSQIPTTKEGVGSFHRVHIVYMRDDPDVVFHSPVYPAEKTGSLLVKAVPPDAYVIIDDVVIGYADGHHPWTNIPTGNHMVKVAKAGYDEYCMEVNISDESNAKIAAVLNRSVSSAGLVVNAVPLESEVYVDKKHFFGSVYYPDIHITGISPGVHTVRIEAEGYDSLTLENFSFTKGYVYHIKNIRLAKSGSGQMIDLQDLEITLEKM</sequence>
<keyword evidence="3" id="KW-1185">Reference proteome</keyword>
<name>A0AAE4SBK9_9EURY</name>
<comment type="caution">
    <text evidence="2">The sequence shown here is derived from an EMBL/GenBank/DDBJ whole genome shotgun (WGS) entry which is preliminary data.</text>
</comment>
<dbReference type="PROSITE" id="PS51257">
    <property type="entry name" value="PROKAR_LIPOPROTEIN"/>
    <property type="match status" value="1"/>
</dbReference>